<comment type="function">
    <text evidence="4">Sulfurates the molybdenum cofactor. Sulfation of molybdenum is essential for xanthine dehydrogenase (XDH) and aldehyde oxidase (ADO) enzymes in which molybdenum cofactor is liganded by 1 oxygen and 1 sulfur atom in active form.</text>
</comment>
<dbReference type="GO" id="GO:0016829">
    <property type="term" value="F:lyase activity"/>
    <property type="evidence" value="ECO:0007669"/>
    <property type="project" value="UniProtKB-UniRule"/>
</dbReference>
<evidence type="ECO:0000259" key="6">
    <source>
        <dbReference type="PROSITE" id="PS51340"/>
    </source>
</evidence>
<dbReference type="InterPro" id="IPR005303">
    <property type="entry name" value="MOCOS_middle"/>
</dbReference>
<dbReference type="HAMAP" id="MF_03050">
    <property type="entry name" value="MOCOS"/>
    <property type="match status" value="1"/>
</dbReference>
<evidence type="ECO:0000256" key="5">
    <source>
        <dbReference type="SAM" id="MobiDB-lite"/>
    </source>
</evidence>
<feature type="compositionally biased region" description="Basic and acidic residues" evidence="5">
    <location>
        <begin position="711"/>
        <end position="722"/>
    </location>
</feature>
<comment type="cofactor">
    <cofactor evidence="4">
        <name>pyridoxal 5'-phosphate</name>
        <dbReference type="ChEBI" id="CHEBI:597326"/>
    </cofactor>
</comment>
<dbReference type="PROSITE" id="PS51340">
    <property type="entry name" value="MOSC"/>
    <property type="match status" value="1"/>
</dbReference>
<comment type="caution">
    <text evidence="7">The sequence shown here is derived from an EMBL/GenBank/DDBJ whole genome shotgun (WGS) entry which is preliminary data.</text>
</comment>
<feature type="region of interest" description="Disordered" evidence="5">
    <location>
        <begin position="139"/>
        <end position="182"/>
    </location>
</feature>
<keyword evidence="1 4" id="KW-0808">Transferase</keyword>
<dbReference type="InterPro" id="IPR011037">
    <property type="entry name" value="Pyrv_Knase-like_insert_dom_sf"/>
</dbReference>
<dbReference type="PANTHER" id="PTHR14237:SF80">
    <property type="entry name" value="MOLYBDENUM COFACTOR SULFURASE"/>
    <property type="match status" value="1"/>
</dbReference>
<keyword evidence="8" id="KW-1185">Reference proteome</keyword>
<evidence type="ECO:0000256" key="2">
    <source>
        <dbReference type="ARBA" id="ARBA00022898"/>
    </source>
</evidence>
<dbReference type="InterPro" id="IPR000192">
    <property type="entry name" value="Aminotrans_V_dom"/>
</dbReference>
<evidence type="ECO:0000256" key="3">
    <source>
        <dbReference type="ARBA" id="ARBA00023150"/>
    </source>
</evidence>
<dbReference type="Proteomes" id="UP001286313">
    <property type="component" value="Unassembled WGS sequence"/>
</dbReference>
<dbReference type="InterPro" id="IPR005302">
    <property type="entry name" value="MoCF_Sase_C"/>
</dbReference>
<reference evidence="7" key="1">
    <citation type="submission" date="2023-10" db="EMBL/GenBank/DDBJ databases">
        <title>Genome assemblies of two species of porcelain crab, Petrolisthes cinctipes and Petrolisthes manimaculis (Anomura: Porcellanidae).</title>
        <authorList>
            <person name="Angst P."/>
        </authorList>
    </citation>
    <scope>NUCLEOTIDE SEQUENCE</scope>
    <source>
        <strain evidence="7">PB745_01</strain>
        <tissue evidence="7">Gill</tissue>
    </source>
</reference>
<evidence type="ECO:0000256" key="4">
    <source>
        <dbReference type="HAMAP-Rule" id="MF_03050"/>
    </source>
</evidence>
<dbReference type="GO" id="GO:0030151">
    <property type="term" value="F:molybdenum ion binding"/>
    <property type="evidence" value="ECO:0007669"/>
    <property type="project" value="UniProtKB-UniRule"/>
</dbReference>
<evidence type="ECO:0000256" key="1">
    <source>
        <dbReference type="ARBA" id="ARBA00022679"/>
    </source>
</evidence>
<accession>A0AAE1F6P5</accession>
<comment type="catalytic activity">
    <reaction evidence="4">
        <text>Mo-molybdopterin + L-cysteine + AH2 = thio-Mo-molybdopterin + L-alanine + A + H2O</text>
        <dbReference type="Rhea" id="RHEA:42636"/>
        <dbReference type="ChEBI" id="CHEBI:13193"/>
        <dbReference type="ChEBI" id="CHEBI:15377"/>
        <dbReference type="ChEBI" id="CHEBI:17499"/>
        <dbReference type="ChEBI" id="CHEBI:35235"/>
        <dbReference type="ChEBI" id="CHEBI:57972"/>
        <dbReference type="ChEBI" id="CHEBI:71302"/>
        <dbReference type="ChEBI" id="CHEBI:82685"/>
        <dbReference type="EC" id="2.8.1.9"/>
    </reaction>
</comment>
<keyword evidence="3 4" id="KW-0501">Molybdenum cofactor biosynthesis</keyword>
<dbReference type="Pfam" id="PF03476">
    <property type="entry name" value="MOSC_N"/>
    <property type="match status" value="1"/>
</dbReference>
<feature type="modified residue" description="N6-(pyridoxal phosphate)lysine" evidence="4">
    <location>
        <position position="406"/>
    </location>
</feature>
<proteinExistence type="inferred from homology"/>
<sequence length="1067" mass="119360">MDNKLLEKLKVPCEYNVDQLVATEFPKLKGEYYLDHAAATLYSSSQLRSVFTELESSLLGNPHSRHQPSDTVTQIIETIRQRILEHFNTSAENYDVIFTSGATAALKVVAESFDWGGHNQVSREAGTNTCCISQENFKGHEDHLSSQNANDSEGRNGVKKHHHHHHHHHHHQGWDGNVKESRKERNENGCFRGEECLEGHKQLLDGNVSESGKEKGIGQFKRKSVLAYSHLLNQNGENNTLDEGDTYPGAFLYIRENHTSVLGIRGLAHQAGCDVYSVPNEEIRNILKDSPHPATTTTGKSMNGDCEVECRRRETTKRKNCLFAFSGQCNFSGAKYPLGWIDRVQAGELSCILDTPPINGTSGREMKDERCDTEWFVLLDAAGLAATSPLDLAHYCPDFVPISFYKMFGYPTGLGCLLVSQRAWGVMRKSYQGGGTVMVADSRTMTLIPRPLLHDRFEDGTLPYLSILAVRHGFDTLTSLTGGMERIREHTFHLARYTHHSLRSLRHACGSLVAQLYCPWGDDIPWHHHTHGPIINFTLLKADGSHVGYAQVERVATLYNIHLRTGCLCNPGACQMHLNISEEQLLRQFEAGHVCGDAYDLVDGQPTGSVRVSFGYMSTYTDVDQLLRMVRECFVQGTPHLDTTWMTGRLDGTGGGEEYPRDIEHTNTTNSENTKYTNTASIENTNHHYHPSLDRGLQDKIIQLQDSKEYQRDTEHANKEEINSTNTKNHHHRPPPNVRLQLTDIFLYPVKSCGCQLVEKWHLGCSGLEYDRGWMVVTEAGVTLTQKRAPRMALISPLVDINSQMLVLRCKGKEDISVPLDPESTEESEAGMCGGRVCGDRVRGRDCGQEVGHWLSQVLELPGLRLMRQTTHRTGRLGSRYRSTEGEVKEKLSLANESQLLILHRPSVRCLLQEIVAKGVEDQLIEDELVKRFRPNLVVEGGEAYEEDSWPTLNINTTTLQIQSKCRRCQMVCVSPTTGQRSKEPMLTLTTTRGSNMWFGVHATTVNKTPGNTTTSIIAATSTTNANAMGASDTTSTNNTVTSMENNHKKEICIGSPVFTLKIEQQE</sequence>
<dbReference type="GO" id="GO:0008265">
    <property type="term" value="F:molybdenum cofactor sulfurtransferase activity"/>
    <property type="evidence" value="ECO:0007669"/>
    <property type="project" value="UniProtKB-UniRule"/>
</dbReference>
<dbReference type="GO" id="GO:0006777">
    <property type="term" value="P:Mo-molybdopterin cofactor biosynthetic process"/>
    <property type="evidence" value="ECO:0007669"/>
    <property type="project" value="UniProtKB-UniRule"/>
</dbReference>
<dbReference type="InterPro" id="IPR015421">
    <property type="entry name" value="PyrdxlP-dep_Trfase_major"/>
</dbReference>
<feature type="active site" evidence="4">
    <location>
        <position position="569"/>
    </location>
</feature>
<dbReference type="Pfam" id="PF00266">
    <property type="entry name" value="Aminotran_5"/>
    <property type="match status" value="2"/>
</dbReference>
<dbReference type="Pfam" id="PF03473">
    <property type="entry name" value="MOSC"/>
    <property type="match status" value="1"/>
</dbReference>
<dbReference type="EMBL" id="JAWQEG010003095">
    <property type="protein sequence ID" value="KAK3868010.1"/>
    <property type="molecule type" value="Genomic_DNA"/>
</dbReference>
<dbReference type="Gene3D" id="3.90.1150.10">
    <property type="entry name" value="Aspartate Aminotransferase, domain 1"/>
    <property type="match status" value="1"/>
</dbReference>
<organism evidence="7 8">
    <name type="scientific">Petrolisthes cinctipes</name>
    <name type="common">Flat porcelain crab</name>
    <dbReference type="NCBI Taxonomy" id="88211"/>
    <lineage>
        <taxon>Eukaryota</taxon>
        <taxon>Metazoa</taxon>
        <taxon>Ecdysozoa</taxon>
        <taxon>Arthropoda</taxon>
        <taxon>Crustacea</taxon>
        <taxon>Multicrustacea</taxon>
        <taxon>Malacostraca</taxon>
        <taxon>Eumalacostraca</taxon>
        <taxon>Eucarida</taxon>
        <taxon>Decapoda</taxon>
        <taxon>Pleocyemata</taxon>
        <taxon>Anomura</taxon>
        <taxon>Galatheoidea</taxon>
        <taxon>Porcellanidae</taxon>
        <taxon>Petrolisthes</taxon>
    </lineage>
</organism>
<dbReference type="SUPFAM" id="SSF141673">
    <property type="entry name" value="MOSC N-terminal domain-like"/>
    <property type="match status" value="1"/>
</dbReference>
<feature type="compositionally biased region" description="Basic residues" evidence="5">
    <location>
        <begin position="157"/>
        <end position="171"/>
    </location>
</feature>
<comment type="similarity">
    <text evidence="4">Belongs to the class-V pyridoxal-phosphate-dependent aminotransferase family. MOCOS subfamily.</text>
</comment>
<name>A0AAE1F6P5_PETCI</name>
<dbReference type="InterPro" id="IPR015424">
    <property type="entry name" value="PyrdxlP-dep_Trfase"/>
</dbReference>
<dbReference type="InterPro" id="IPR028886">
    <property type="entry name" value="MoCo_sulfurase"/>
</dbReference>
<dbReference type="EC" id="2.8.1.9" evidence="4"/>
<dbReference type="SUPFAM" id="SSF50800">
    <property type="entry name" value="PK beta-barrel domain-like"/>
    <property type="match status" value="1"/>
</dbReference>
<gene>
    <name evidence="7" type="ORF">Pcinc_026556</name>
</gene>
<dbReference type="Gene3D" id="3.40.640.10">
    <property type="entry name" value="Type I PLP-dependent aspartate aminotransferase-like (Major domain)"/>
    <property type="match status" value="2"/>
</dbReference>
<dbReference type="AlphaFoldDB" id="A0AAE1F6P5"/>
<dbReference type="InterPro" id="IPR015422">
    <property type="entry name" value="PyrdxlP-dep_Trfase_small"/>
</dbReference>
<dbReference type="GO" id="GO:0030170">
    <property type="term" value="F:pyridoxal phosphate binding"/>
    <property type="evidence" value="ECO:0007669"/>
    <property type="project" value="UniProtKB-UniRule"/>
</dbReference>
<dbReference type="SUPFAM" id="SSF53383">
    <property type="entry name" value="PLP-dependent transferases"/>
    <property type="match status" value="2"/>
</dbReference>
<dbReference type="PANTHER" id="PTHR14237">
    <property type="entry name" value="MOLYBDOPTERIN COFACTOR SULFURASE MOSC"/>
    <property type="match status" value="1"/>
</dbReference>
<evidence type="ECO:0000313" key="7">
    <source>
        <dbReference type="EMBL" id="KAK3868010.1"/>
    </source>
</evidence>
<protein>
    <recommendedName>
        <fullName evidence="4">Molybdenum cofactor sulfurase</fullName>
        <shortName evidence="4">MCS</shortName>
        <shortName evidence="4">MOS</shortName>
        <shortName evidence="4">MoCo sulfurase</shortName>
        <ecNumber evidence="4">2.8.1.9</ecNumber>
    </recommendedName>
    <alternativeName>
        <fullName evidence="4">Molybdenum cofactor sulfurtransferase</fullName>
    </alternativeName>
</protein>
<feature type="domain" description="MOSC" evidence="6">
    <location>
        <begin position="859"/>
        <end position="1027"/>
    </location>
</feature>
<feature type="region of interest" description="Disordered" evidence="5">
    <location>
        <begin position="711"/>
        <end position="736"/>
    </location>
</feature>
<keyword evidence="2 4" id="KW-0663">Pyridoxal phosphate</keyword>
<evidence type="ECO:0000313" key="8">
    <source>
        <dbReference type="Proteomes" id="UP001286313"/>
    </source>
</evidence>